<evidence type="ECO:0000256" key="4">
    <source>
        <dbReference type="ARBA" id="ARBA00011245"/>
    </source>
</evidence>
<dbReference type="InterPro" id="IPR013954">
    <property type="entry name" value="PNK3P"/>
</dbReference>
<dbReference type="GO" id="GO:0046872">
    <property type="term" value="F:metal ion binding"/>
    <property type="evidence" value="ECO:0007669"/>
    <property type="project" value="UniProtKB-KW"/>
</dbReference>
<dbReference type="CDD" id="cd07503">
    <property type="entry name" value="HAD_HisB-N"/>
    <property type="match status" value="1"/>
</dbReference>
<dbReference type="AlphaFoldDB" id="A0A644UF64"/>
<dbReference type="InterPro" id="IPR006549">
    <property type="entry name" value="HAD-SF_hydro_IIIA"/>
</dbReference>
<evidence type="ECO:0000256" key="6">
    <source>
        <dbReference type="ARBA" id="ARBA00022723"/>
    </source>
</evidence>
<keyword evidence="6" id="KW-0479">Metal-binding</keyword>
<dbReference type="InterPro" id="IPR036412">
    <property type="entry name" value="HAD-like_sf"/>
</dbReference>
<evidence type="ECO:0000313" key="10">
    <source>
        <dbReference type="EMBL" id="MPL77482.1"/>
    </source>
</evidence>
<dbReference type="SUPFAM" id="SSF56784">
    <property type="entry name" value="HAD-like"/>
    <property type="match status" value="1"/>
</dbReference>
<evidence type="ECO:0000256" key="9">
    <source>
        <dbReference type="ARBA" id="ARBA00031828"/>
    </source>
</evidence>
<dbReference type="InterPro" id="IPR006543">
    <property type="entry name" value="Histidinol-phos"/>
</dbReference>
<dbReference type="EMBL" id="VSSQ01000107">
    <property type="protein sequence ID" value="MPL77482.1"/>
    <property type="molecule type" value="Genomic_DNA"/>
</dbReference>
<evidence type="ECO:0000256" key="8">
    <source>
        <dbReference type="ARBA" id="ARBA00023277"/>
    </source>
</evidence>
<sequence>MRKREYKTLFLDRDGVINVRLIDDYVKNWDEFEFEEGALEAISIFAKYFDTIVVVSNQQGVSKGLMSESDLLSIHKKMKEEIEKNNGRIDNIYYCTAFRKENHFCRKPSVGMGLRARKDFKNIRFKESIMVGDSISDMQFGKKLKMQTVFISSSLEKTRQNYRLIDKRFDSLIDYAKHLEYEKKN</sequence>
<comment type="caution">
    <text evidence="10">The sequence shown here is derived from an EMBL/GenBank/DDBJ whole genome shotgun (WGS) entry which is preliminary data.</text>
</comment>
<reference evidence="10" key="1">
    <citation type="submission" date="2019-08" db="EMBL/GenBank/DDBJ databases">
        <authorList>
            <person name="Kucharzyk K."/>
            <person name="Murdoch R.W."/>
            <person name="Higgins S."/>
            <person name="Loffler F."/>
        </authorList>
    </citation>
    <scope>NUCLEOTIDE SEQUENCE</scope>
</reference>
<dbReference type="GO" id="GO:0016791">
    <property type="term" value="F:phosphatase activity"/>
    <property type="evidence" value="ECO:0007669"/>
    <property type="project" value="InterPro"/>
</dbReference>
<dbReference type="NCBIfam" id="TIGR01656">
    <property type="entry name" value="Histidinol-ppas"/>
    <property type="match status" value="1"/>
</dbReference>
<dbReference type="PIRSF" id="PIRSF004682">
    <property type="entry name" value="GmhB"/>
    <property type="match status" value="1"/>
</dbReference>
<evidence type="ECO:0000256" key="1">
    <source>
        <dbReference type="ARBA" id="ARBA00001946"/>
    </source>
</evidence>
<organism evidence="10">
    <name type="scientific">bioreactor metagenome</name>
    <dbReference type="NCBI Taxonomy" id="1076179"/>
    <lineage>
        <taxon>unclassified sequences</taxon>
        <taxon>metagenomes</taxon>
        <taxon>ecological metagenomes</taxon>
    </lineage>
</organism>
<dbReference type="NCBIfam" id="TIGR01662">
    <property type="entry name" value="HAD-SF-IIIA"/>
    <property type="match status" value="1"/>
</dbReference>
<name>A0A644UF64_9ZZZZ</name>
<evidence type="ECO:0000256" key="7">
    <source>
        <dbReference type="ARBA" id="ARBA00022801"/>
    </source>
</evidence>
<proteinExistence type="inferred from homology"/>
<comment type="subunit">
    <text evidence="4">Monomer.</text>
</comment>
<dbReference type="InterPro" id="IPR023214">
    <property type="entry name" value="HAD_sf"/>
</dbReference>
<keyword evidence="5" id="KW-0963">Cytoplasm</keyword>
<evidence type="ECO:0000256" key="3">
    <source>
        <dbReference type="ARBA" id="ARBA00005628"/>
    </source>
</evidence>
<evidence type="ECO:0000256" key="2">
    <source>
        <dbReference type="ARBA" id="ARBA00004496"/>
    </source>
</evidence>
<dbReference type="PANTHER" id="PTHR42891:SF1">
    <property type="entry name" value="D-GLYCERO-BETA-D-MANNO-HEPTOSE-1,7-BISPHOSPHATE 7-PHOSPHATASE"/>
    <property type="match status" value="1"/>
</dbReference>
<dbReference type="Pfam" id="PF08645">
    <property type="entry name" value="PNK3P"/>
    <property type="match status" value="1"/>
</dbReference>
<dbReference type="GO" id="GO:0016829">
    <property type="term" value="F:lyase activity"/>
    <property type="evidence" value="ECO:0007669"/>
    <property type="project" value="UniProtKB-KW"/>
</dbReference>
<keyword evidence="10" id="KW-0456">Lyase</keyword>
<accession>A0A644UF64</accession>
<evidence type="ECO:0000256" key="5">
    <source>
        <dbReference type="ARBA" id="ARBA00022490"/>
    </source>
</evidence>
<dbReference type="GO" id="GO:0005737">
    <property type="term" value="C:cytoplasm"/>
    <property type="evidence" value="ECO:0007669"/>
    <property type="project" value="UniProtKB-SubCell"/>
</dbReference>
<comment type="subcellular location">
    <subcellularLocation>
        <location evidence="2">Cytoplasm</location>
    </subcellularLocation>
</comment>
<comment type="similarity">
    <text evidence="3">Belongs to the GmhB family.</text>
</comment>
<dbReference type="Gene3D" id="3.40.50.1000">
    <property type="entry name" value="HAD superfamily/HAD-like"/>
    <property type="match status" value="1"/>
</dbReference>
<dbReference type="PANTHER" id="PTHR42891">
    <property type="entry name" value="D-GLYCERO-BETA-D-MANNO-HEPTOSE-1,7-BISPHOSPHATE 7-PHOSPHATASE"/>
    <property type="match status" value="1"/>
</dbReference>
<dbReference type="InterPro" id="IPR004446">
    <property type="entry name" value="Heptose_bisP_phosphatase"/>
</dbReference>
<keyword evidence="8" id="KW-0119">Carbohydrate metabolism</keyword>
<dbReference type="GO" id="GO:0005975">
    <property type="term" value="P:carbohydrate metabolic process"/>
    <property type="evidence" value="ECO:0007669"/>
    <property type="project" value="InterPro"/>
</dbReference>
<protein>
    <recommendedName>
        <fullName evidence="9">D,D-heptose 1,7-bisphosphate phosphatase</fullName>
    </recommendedName>
</protein>
<comment type="cofactor">
    <cofactor evidence="1">
        <name>Mg(2+)</name>
        <dbReference type="ChEBI" id="CHEBI:18420"/>
    </cofactor>
</comment>
<gene>
    <name evidence="10" type="primary">hisB_12</name>
    <name evidence="10" type="ORF">SDC9_23338</name>
</gene>
<keyword evidence="7" id="KW-0378">Hydrolase</keyword>